<dbReference type="AlphaFoldDB" id="A0A0A8XR00"/>
<evidence type="ECO:0000313" key="1">
    <source>
        <dbReference type="EMBL" id="JAD15133.1"/>
    </source>
</evidence>
<organism evidence="1">
    <name type="scientific">Arundo donax</name>
    <name type="common">Giant reed</name>
    <name type="synonym">Donax arundinaceus</name>
    <dbReference type="NCBI Taxonomy" id="35708"/>
    <lineage>
        <taxon>Eukaryota</taxon>
        <taxon>Viridiplantae</taxon>
        <taxon>Streptophyta</taxon>
        <taxon>Embryophyta</taxon>
        <taxon>Tracheophyta</taxon>
        <taxon>Spermatophyta</taxon>
        <taxon>Magnoliopsida</taxon>
        <taxon>Liliopsida</taxon>
        <taxon>Poales</taxon>
        <taxon>Poaceae</taxon>
        <taxon>PACMAD clade</taxon>
        <taxon>Arundinoideae</taxon>
        <taxon>Arundineae</taxon>
        <taxon>Arundo</taxon>
    </lineage>
</organism>
<proteinExistence type="predicted"/>
<name>A0A0A8XR00_ARUDO</name>
<dbReference type="EMBL" id="GBRH01282762">
    <property type="protein sequence ID" value="JAD15133.1"/>
    <property type="molecule type" value="Transcribed_RNA"/>
</dbReference>
<accession>A0A0A8XR00</accession>
<reference evidence="1" key="1">
    <citation type="submission" date="2014-09" db="EMBL/GenBank/DDBJ databases">
        <authorList>
            <person name="Magalhaes I.L.F."/>
            <person name="Oliveira U."/>
            <person name="Santos F.R."/>
            <person name="Vidigal T.H.D.A."/>
            <person name="Brescovit A.D."/>
            <person name="Santos A.J."/>
        </authorList>
    </citation>
    <scope>NUCLEOTIDE SEQUENCE</scope>
    <source>
        <tissue evidence="1">Shoot tissue taken approximately 20 cm above the soil surface</tissue>
    </source>
</reference>
<sequence length="87" mass="9845">MIKLAESHSTSEECRKFGHVSKNCPEDAKMLSTLRIKGGSLNISDKEVISPLGLLCKRLYLYVFNAKNSFKPKKKINKENQVKFLGD</sequence>
<protein>
    <submittedName>
        <fullName evidence="1">Uncharacterized protein</fullName>
    </submittedName>
</protein>
<reference evidence="1" key="2">
    <citation type="journal article" date="2015" name="Data Brief">
        <title>Shoot transcriptome of the giant reed, Arundo donax.</title>
        <authorList>
            <person name="Barrero R.A."/>
            <person name="Guerrero F.D."/>
            <person name="Moolhuijzen P."/>
            <person name="Goolsby J.A."/>
            <person name="Tidwell J."/>
            <person name="Bellgard S.E."/>
            <person name="Bellgard M.I."/>
        </authorList>
    </citation>
    <scope>NUCLEOTIDE SEQUENCE</scope>
    <source>
        <tissue evidence="1">Shoot tissue taken approximately 20 cm above the soil surface</tissue>
    </source>
</reference>